<proteinExistence type="predicted"/>
<dbReference type="PANTHER" id="PTHR48079">
    <property type="entry name" value="PROTEIN YEEZ"/>
    <property type="match status" value="1"/>
</dbReference>
<dbReference type="Proteomes" id="UP001597013">
    <property type="component" value="Unassembled WGS sequence"/>
</dbReference>
<dbReference type="Gene3D" id="3.40.50.720">
    <property type="entry name" value="NAD(P)-binding Rossmann-like Domain"/>
    <property type="match status" value="1"/>
</dbReference>
<organism evidence="1 2">
    <name type="scientific">Winogradskyella litorisediminis</name>
    <dbReference type="NCBI Taxonomy" id="1156618"/>
    <lineage>
        <taxon>Bacteria</taxon>
        <taxon>Pseudomonadati</taxon>
        <taxon>Bacteroidota</taxon>
        <taxon>Flavobacteriia</taxon>
        <taxon>Flavobacteriales</taxon>
        <taxon>Flavobacteriaceae</taxon>
        <taxon>Winogradskyella</taxon>
    </lineage>
</organism>
<reference evidence="2" key="1">
    <citation type="journal article" date="2019" name="Int. J. Syst. Evol. Microbiol.">
        <title>The Global Catalogue of Microorganisms (GCM) 10K type strain sequencing project: providing services to taxonomists for standard genome sequencing and annotation.</title>
        <authorList>
            <consortium name="The Broad Institute Genomics Platform"/>
            <consortium name="The Broad Institute Genome Sequencing Center for Infectious Disease"/>
            <person name="Wu L."/>
            <person name="Ma J."/>
        </authorList>
    </citation>
    <scope>NUCLEOTIDE SEQUENCE [LARGE SCALE GENOMIC DNA]</scope>
    <source>
        <strain evidence="2">CCUG 62215</strain>
    </source>
</reference>
<name>A0ABW3N472_9FLAO</name>
<comment type="caution">
    <text evidence="1">The sequence shown here is derived from an EMBL/GenBank/DDBJ whole genome shotgun (WGS) entry which is preliminary data.</text>
</comment>
<protein>
    <submittedName>
        <fullName evidence="1">NAD(P)H-binding protein</fullName>
    </submittedName>
</protein>
<evidence type="ECO:0000313" key="1">
    <source>
        <dbReference type="EMBL" id="MFD1062454.1"/>
    </source>
</evidence>
<gene>
    <name evidence="1" type="ORF">ACFQ1Q_04285</name>
</gene>
<dbReference type="EMBL" id="JBHTJL010000009">
    <property type="protein sequence ID" value="MFD1062454.1"/>
    <property type="molecule type" value="Genomic_DNA"/>
</dbReference>
<keyword evidence="2" id="KW-1185">Reference proteome</keyword>
<dbReference type="RefSeq" id="WP_386128325.1">
    <property type="nucleotide sequence ID" value="NZ_JBHTJL010000009.1"/>
</dbReference>
<sequence length="270" mass="30390">MKNNKISILGCGWLGLSLAKHLLKIGHHVKGSTTTQSKLKVLEYEGIYSFLIQLEENKIEGNISDFLDKSDTLIINIPPGLRKNPNKNHVAEIEQLILQIEKSSIENVLFVSSTSVFKNEVSFPLIASEVKPNATSNSAKQLIEIENLLQNNSNFKTTILRFSGLFGDERHPGKFLSGQDNVSNPDAPINLIHRQDCVQIISKIIQNHHWNITLNATFPKHPSKETFYVDYCKTHDLPLPTFNHSIPSKGKIIDGSYLAQLLTYEYELSL</sequence>
<accession>A0ABW3N472</accession>
<dbReference type="PANTHER" id="PTHR48079:SF6">
    <property type="entry name" value="NAD(P)-BINDING DOMAIN-CONTAINING PROTEIN-RELATED"/>
    <property type="match status" value="1"/>
</dbReference>
<evidence type="ECO:0000313" key="2">
    <source>
        <dbReference type="Proteomes" id="UP001597013"/>
    </source>
</evidence>
<dbReference type="SUPFAM" id="SSF51735">
    <property type="entry name" value="NAD(P)-binding Rossmann-fold domains"/>
    <property type="match status" value="1"/>
</dbReference>
<dbReference type="InterPro" id="IPR036291">
    <property type="entry name" value="NAD(P)-bd_dom_sf"/>
</dbReference>
<dbReference type="InterPro" id="IPR051783">
    <property type="entry name" value="NAD(P)-dependent_oxidoreduct"/>
</dbReference>